<dbReference type="OrthoDB" id="196717at2759"/>
<keyword evidence="3 5" id="KW-0808">Transferase</keyword>
<dbReference type="EMBL" id="JTAI01000020">
    <property type="protein sequence ID" value="PPS96333.1"/>
    <property type="molecule type" value="Genomic_DNA"/>
</dbReference>
<comment type="subcellular location">
    <subcellularLocation>
        <location evidence="1">Membrane</location>
    </subcellularLocation>
</comment>
<dbReference type="VEuPathDB" id="CryptoDB:ChTU502y2012_391g0045"/>
<dbReference type="EMBL" id="LN877950">
    <property type="protein sequence ID" value="CUV05688.1"/>
    <property type="molecule type" value="Genomic_DNA"/>
</dbReference>
<dbReference type="InterPro" id="IPR014472">
    <property type="entry name" value="CHOPT"/>
</dbReference>
<dbReference type="Proteomes" id="UP001429100">
    <property type="component" value="Unassembled WGS sequence"/>
</dbReference>
<feature type="transmembrane region" description="Helical" evidence="6">
    <location>
        <begin position="285"/>
        <end position="304"/>
    </location>
</feature>
<dbReference type="InterPro" id="IPR048254">
    <property type="entry name" value="CDP_ALCOHOL_P_TRANSF_CS"/>
</dbReference>
<dbReference type="GO" id="GO:0016780">
    <property type="term" value="F:phosphotransferase activity, for other substituted phosphate groups"/>
    <property type="evidence" value="ECO:0007669"/>
    <property type="project" value="InterPro"/>
</dbReference>
<feature type="transmembrane region" description="Helical" evidence="6">
    <location>
        <begin position="346"/>
        <end position="367"/>
    </location>
</feature>
<reference evidence="8 9" key="3">
    <citation type="submission" date="2017-10" db="EMBL/GenBank/DDBJ databases">
        <title>Consistent, comparative and evidence-based genome annotation and re-annotation for the closely-related species, Cryptosporidium parvum, C. hominis and C. tyzzeri.</title>
        <authorList>
            <person name="Baptista R.P."/>
            <person name="Li Y."/>
            <person name="Sateriale A."/>
            <person name="Striepen B."/>
            <person name="Kissinger J.C."/>
        </authorList>
    </citation>
    <scope>NUCLEOTIDE SEQUENCE [LARGE SCALE GENOMIC DNA]</scope>
    <source>
        <strain evidence="8">30976</strain>
    </source>
</reference>
<dbReference type="InterPro" id="IPR000462">
    <property type="entry name" value="CDP-OH_P_trans"/>
</dbReference>
<dbReference type="VEuPathDB" id="CryptoDB:CHUDEA4_2790"/>
<dbReference type="PROSITE" id="PS00379">
    <property type="entry name" value="CDP_ALCOHOL_P_TRANSF"/>
    <property type="match status" value="1"/>
</dbReference>
<evidence type="ECO:0000256" key="1">
    <source>
        <dbReference type="ARBA" id="ARBA00004370"/>
    </source>
</evidence>
<evidence type="ECO:0000313" key="9">
    <source>
        <dbReference type="Proteomes" id="UP001429100"/>
    </source>
</evidence>
<reference evidence="8 9" key="1">
    <citation type="submission" date="2014-11" db="EMBL/GenBank/DDBJ databases">
        <title>Comparative genomic analysis of Cryptosporidium hominis reveals occurrence of genetic recombination in virulent subtypes.</title>
        <authorList>
            <person name="Guo Y."/>
            <person name="Tang K."/>
            <person name="Frace M."/>
            <person name="Li N."/>
            <person name="Roellig D.M."/>
            <person name="Sammons S."/>
            <person name="Knipe K."/>
            <person name="Rowe L."/>
            <person name="Feng Y."/>
            <person name="Xiao L."/>
        </authorList>
    </citation>
    <scope>NUCLEOTIDE SEQUENCE [LARGE SCALE GENOMIC DNA]</scope>
    <source>
        <strain evidence="8">30976</strain>
    </source>
</reference>
<feature type="transmembrane region" description="Helical" evidence="6">
    <location>
        <begin position="63"/>
        <end position="82"/>
    </location>
</feature>
<keyword evidence="6" id="KW-1133">Transmembrane helix</keyword>
<feature type="transmembrane region" description="Helical" evidence="6">
    <location>
        <begin position="259"/>
        <end position="278"/>
    </location>
</feature>
<evidence type="ECO:0000256" key="3">
    <source>
        <dbReference type="ARBA" id="ARBA00022679"/>
    </source>
</evidence>
<organism evidence="7">
    <name type="scientific">Cryptosporidium hominis</name>
    <dbReference type="NCBI Taxonomy" id="237895"/>
    <lineage>
        <taxon>Eukaryota</taxon>
        <taxon>Sar</taxon>
        <taxon>Alveolata</taxon>
        <taxon>Apicomplexa</taxon>
        <taxon>Conoidasida</taxon>
        <taxon>Coccidia</taxon>
        <taxon>Eucoccidiorida</taxon>
        <taxon>Eimeriorina</taxon>
        <taxon>Cryptosporidiidae</taxon>
        <taxon>Cryptosporidium</taxon>
    </lineage>
</organism>
<evidence type="ECO:0000256" key="2">
    <source>
        <dbReference type="ARBA" id="ARBA00010441"/>
    </source>
</evidence>
<protein>
    <submittedName>
        <fullName evidence="8">CDP-alcohol phosphatidyltransferase</fullName>
    </submittedName>
</protein>
<dbReference type="VEuPathDB" id="CryptoDB:GY17_00001749"/>
<feature type="transmembrane region" description="Helical" evidence="6">
    <location>
        <begin position="88"/>
        <end position="108"/>
    </location>
</feature>
<dbReference type="PANTHER" id="PTHR10414:SF37">
    <property type="entry name" value="BB IN A BOXCAR, ISOFORM C"/>
    <property type="match status" value="1"/>
</dbReference>
<feature type="transmembrane region" description="Helical" evidence="6">
    <location>
        <begin position="194"/>
        <end position="214"/>
    </location>
</feature>
<dbReference type="InterPro" id="IPR043130">
    <property type="entry name" value="CDP-OH_PTrfase_TM_dom"/>
</dbReference>
<dbReference type="GO" id="GO:0016020">
    <property type="term" value="C:membrane"/>
    <property type="evidence" value="ECO:0007669"/>
    <property type="project" value="UniProtKB-SubCell"/>
</dbReference>
<evidence type="ECO:0000313" key="8">
    <source>
        <dbReference type="EMBL" id="PPS96333.1"/>
    </source>
</evidence>
<evidence type="ECO:0000313" key="7">
    <source>
        <dbReference type="EMBL" id="CUV05688.1"/>
    </source>
</evidence>
<evidence type="ECO:0000256" key="5">
    <source>
        <dbReference type="RuleBase" id="RU003750"/>
    </source>
</evidence>
<reference evidence="7" key="2">
    <citation type="submission" date="2015-08" db="EMBL/GenBank/DDBJ databases">
        <authorList>
            <person name="Babu N.S."/>
            <person name="Beckwith C.J."/>
            <person name="Beseler K.G."/>
            <person name="Brison A."/>
            <person name="Carone J.V."/>
            <person name="Caskin T.P."/>
            <person name="Diamond M."/>
            <person name="Durham M.E."/>
            <person name="Foxe J.M."/>
            <person name="Go M."/>
            <person name="Henderson B.A."/>
            <person name="Jones I.B."/>
            <person name="McGettigan J.A."/>
            <person name="Micheletti S.J."/>
            <person name="Nasrallah M.E."/>
            <person name="Ortiz D."/>
            <person name="Piller C.R."/>
            <person name="Privatt S.R."/>
            <person name="Schneider S.L."/>
            <person name="Sharp S."/>
            <person name="Smith T.C."/>
            <person name="Stanton J.D."/>
            <person name="Ullery H.E."/>
            <person name="Wilson R.J."/>
            <person name="Serrano M.G."/>
            <person name="Buck G."/>
            <person name="Lee V."/>
            <person name="Wang Y."/>
            <person name="Carvalho R."/>
            <person name="Voegtly L."/>
            <person name="Shi R."/>
            <person name="Duckworth R."/>
            <person name="Johnson A."/>
            <person name="Loviza R."/>
            <person name="Walstead R."/>
            <person name="Shah Z."/>
            <person name="Kiflezghi M."/>
            <person name="Wade K."/>
            <person name="Ball S.L."/>
            <person name="Bradley K.W."/>
            <person name="Asai D.J."/>
            <person name="Bowman C.A."/>
            <person name="Russell D.A."/>
            <person name="Pope W.H."/>
            <person name="Jacobs-Sera D."/>
            <person name="Hendrix R.W."/>
            <person name="Hatfull G.F."/>
        </authorList>
    </citation>
    <scope>NUCLEOTIDE SEQUENCE [LARGE SCALE GENOMIC DNA]</scope>
</reference>
<dbReference type="GO" id="GO:0008654">
    <property type="term" value="P:phospholipid biosynthetic process"/>
    <property type="evidence" value="ECO:0007669"/>
    <property type="project" value="InterPro"/>
</dbReference>
<keyword evidence="9" id="KW-1185">Reference proteome</keyword>
<dbReference type="AlphaFoldDB" id="A0A0S4TE87"/>
<feature type="transmembrane region" description="Helical" evidence="6">
    <location>
        <begin position="157"/>
        <end position="174"/>
    </location>
</feature>
<evidence type="ECO:0000256" key="4">
    <source>
        <dbReference type="ARBA" id="ARBA00023136"/>
    </source>
</evidence>
<accession>A0A0S4TE87</accession>
<evidence type="ECO:0000256" key="6">
    <source>
        <dbReference type="SAM" id="Phobius"/>
    </source>
</evidence>
<comment type="similarity">
    <text evidence="2 5">Belongs to the CDP-alcohol phosphatidyltransferase class-I family.</text>
</comment>
<name>A0A0S4TE87_CRYHO</name>
<sequence>MASSSKEKITHVGLFGSFISEVGLKNIKEYSYKSGGVTFLDYAMNPFWEFFAYQIPECISPNLLTIFGFLCSLIAMLLTMMTCPMLDSAIPLNLSLFISLLLFLYQTFDAADGKHARRLKISSPLGQLLDHGLDSYTTIFFSTIFCACCKMGWSYKFFIFLSIVQFKMFSFIWLECHCKIFRCSSSDYLGVTESQLIVMFFTVYSSTNGFNILFKNLFFNISTIDLIILSIIATGFITLINDILSGLGECRSRNSKKVASLEICGVLCHLTFQFLFLSSNTYKKFPIMTMFILTTSSSIVALRMNVSSFTLEELPYVHWPALPFYTSSVFLLFGRNIFGKFFDSQVILLIVALWNIIYTIDYVSIIINSICHHLNISLISTKIPNGNSAEKNTSHKATANNFSNNRAEDISSKLKLSISRSFKKNHRN</sequence>
<dbReference type="Pfam" id="PF01066">
    <property type="entry name" value="CDP-OH_P_transf"/>
    <property type="match status" value="1"/>
</dbReference>
<dbReference type="Gene3D" id="1.20.120.1760">
    <property type="match status" value="1"/>
</dbReference>
<dbReference type="PIRSF" id="PIRSF015665">
    <property type="entry name" value="CHOPT"/>
    <property type="match status" value="1"/>
</dbReference>
<keyword evidence="6" id="KW-0812">Transmembrane</keyword>
<dbReference type="VEuPathDB" id="CryptoDB:Chro.40314"/>
<feature type="transmembrane region" description="Helical" evidence="6">
    <location>
        <begin position="226"/>
        <end position="247"/>
    </location>
</feature>
<keyword evidence="4 6" id="KW-0472">Membrane</keyword>
<proteinExistence type="inferred from homology"/>
<dbReference type="PANTHER" id="PTHR10414">
    <property type="entry name" value="ETHANOLAMINEPHOSPHOTRANSFERASE"/>
    <property type="match status" value="1"/>
</dbReference>
<gene>
    <name evidence="7" type="ORF">CHUDEA4_2790</name>
    <name evidence="8" type="ORF">GY17_00001749</name>
</gene>
<dbReference type="Proteomes" id="UP000199752">
    <property type="component" value="Chromosome 4"/>
</dbReference>
<feature type="transmembrane region" description="Helical" evidence="6">
    <location>
        <begin position="316"/>
        <end position="334"/>
    </location>
</feature>